<evidence type="ECO:0000256" key="1">
    <source>
        <dbReference type="SAM" id="Phobius"/>
    </source>
</evidence>
<organism evidence="2">
    <name type="scientific">Amphimedon queenslandica</name>
    <name type="common">Sponge</name>
    <dbReference type="NCBI Taxonomy" id="400682"/>
    <lineage>
        <taxon>Eukaryota</taxon>
        <taxon>Metazoa</taxon>
        <taxon>Porifera</taxon>
        <taxon>Demospongiae</taxon>
        <taxon>Heteroscleromorpha</taxon>
        <taxon>Haplosclerida</taxon>
        <taxon>Niphatidae</taxon>
        <taxon>Amphimedon</taxon>
    </lineage>
</organism>
<dbReference type="EnsemblMetazoa" id="Aqu2.1.31457_001">
    <property type="protein sequence ID" value="Aqu2.1.31457_001"/>
    <property type="gene ID" value="Aqu2.1.31457"/>
</dbReference>
<dbReference type="InParanoid" id="A0A1X7UVP9"/>
<proteinExistence type="predicted"/>
<sequence length="29" mass="3269">MYLDQLLIVGNGASLMMLHLTMDALLFMI</sequence>
<evidence type="ECO:0000313" key="2">
    <source>
        <dbReference type="EnsemblMetazoa" id="Aqu2.1.31457_001"/>
    </source>
</evidence>
<keyword evidence="1" id="KW-1133">Transmembrane helix</keyword>
<keyword evidence="1" id="KW-0812">Transmembrane</keyword>
<reference evidence="2" key="1">
    <citation type="submission" date="2017-05" db="UniProtKB">
        <authorList>
            <consortium name="EnsemblMetazoa"/>
        </authorList>
    </citation>
    <scope>IDENTIFICATION</scope>
</reference>
<name>A0A1X7UVP9_AMPQE</name>
<feature type="transmembrane region" description="Helical" evidence="1">
    <location>
        <begin position="6"/>
        <end position="28"/>
    </location>
</feature>
<protein>
    <submittedName>
        <fullName evidence="2">Uncharacterized protein</fullName>
    </submittedName>
</protein>
<dbReference type="AlphaFoldDB" id="A0A1X7UVP9"/>
<accession>A0A1X7UVP9</accession>
<keyword evidence="1" id="KW-0472">Membrane</keyword>